<feature type="binding site" evidence="3">
    <location>
        <position position="275"/>
    </location>
    <ligand>
        <name>CTP</name>
        <dbReference type="ChEBI" id="CHEBI:37563"/>
    </ligand>
</feature>
<organism evidence="7 8">
    <name type="scientific">Parvimonas micra</name>
    <dbReference type="NCBI Taxonomy" id="33033"/>
    <lineage>
        <taxon>Bacteria</taxon>
        <taxon>Bacillati</taxon>
        <taxon>Bacillota</taxon>
        <taxon>Tissierellia</taxon>
        <taxon>Tissierellales</taxon>
        <taxon>Peptoniphilaceae</taxon>
        <taxon>Parvimonas</taxon>
    </lineage>
</organism>
<dbReference type="InterPro" id="IPR007085">
    <property type="entry name" value="DNA/pantothenate-metab_flavo_C"/>
</dbReference>
<feature type="binding site" evidence="3">
    <location>
        <position position="337"/>
    </location>
    <ligand>
        <name>CTP</name>
        <dbReference type="ChEBI" id="CHEBI:37563"/>
    </ligand>
</feature>
<keyword evidence="3" id="KW-0511">Multifunctional enzyme</keyword>
<dbReference type="GO" id="GO:0004633">
    <property type="term" value="F:phosphopantothenoylcysteine decarboxylase activity"/>
    <property type="evidence" value="ECO:0007669"/>
    <property type="project" value="UniProtKB-UniRule"/>
</dbReference>
<dbReference type="InterPro" id="IPR003382">
    <property type="entry name" value="Flavoprotein"/>
</dbReference>
<feature type="domain" description="DNA/pantothenate metabolism flavoprotein C-terminal" evidence="6">
    <location>
        <begin position="182"/>
        <end position="390"/>
    </location>
</feature>
<feature type="binding site" evidence="3">
    <location>
        <position position="333"/>
    </location>
    <ligand>
        <name>CTP</name>
        <dbReference type="ChEBI" id="CHEBI:37563"/>
    </ligand>
</feature>
<dbReference type="InterPro" id="IPR035929">
    <property type="entry name" value="CoaB-like_sf"/>
</dbReference>
<dbReference type="EC" id="4.1.1.36" evidence="3"/>
<evidence type="ECO:0000256" key="4">
    <source>
        <dbReference type="RuleBase" id="RU364078"/>
    </source>
</evidence>
<name>A0A0B4S2S9_9FIRM</name>
<feature type="region of interest" description="Phosphopantothenoylcysteine decarboxylase" evidence="3">
    <location>
        <begin position="1"/>
        <end position="185"/>
    </location>
</feature>
<dbReference type="OrthoDB" id="9802554at2"/>
<sequence>MKKNILVGVTSGIAIYKSLDLVSMLVKAGYEVNVVMTENATKLINPLIFETMSQNKVYSDVFERDMDSEVKHIKLAKNADCFIIAPLTANTMAKIVHGIADNLITNIVLAHTKKMILVPAMNVNMYENPITQKNIEALKERHIVVSPDYGRLACGDYGKGKFPTTERIFEEIESYFVKKDLLGKKVLIGNGATVEDIDPVRYISNYSSGKMGNELALCAKRRGADVKVVCGKVDSDYRKFEIEYIDVKTNEDMYNSIKENFDEADILIMPAAPVDFKVKNKKDFKIKKTENFENIELENNIDILKSISEYKKSQFVVGFAAETNSVKDYAISKLNNKNLDMIVANDVSLKDRGFGSDFNKVNIITKDSEIETEVLTKREIADKILDAILEKIC</sequence>
<feature type="region of interest" description="Phosphopantothenate--cysteine ligase" evidence="3">
    <location>
        <begin position="186"/>
        <end position="393"/>
    </location>
</feature>
<comment type="caution">
    <text evidence="3">Lacks conserved residue(s) required for the propagation of feature annotation.</text>
</comment>
<keyword evidence="1 3" id="KW-0210">Decarboxylase</keyword>
<dbReference type="AlphaFoldDB" id="A0A0B4S2S9"/>
<dbReference type="GO" id="GO:0015937">
    <property type="term" value="P:coenzyme A biosynthetic process"/>
    <property type="evidence" value="ECO:0007669"/>
    <property type="project" value="UniProtKB-UniRule"/>
</dbReference>
<comment type="similarity">
    <text evidence="3 4">In the N-terminal section; belongs to the HFCD (homo-oligomeric flavin containing Cys decarboxylase) superfamily.</text>
</comment>
<reference evidence="7 8" key="1">
    <citation type="submission" date="2014-10" db="EMBL/GenBank/DDBJ databases">
        <title>Complete genome sequence of Parvimonas micra KCOM 1535 (= ChDC B708).</title>
        <authorList>
            <person name="Kook J.-K."/>
            <person name="Park S.-N."/>
            <person name="Lim Y.K."/>
            <person name="Roh H."/>
        </authorList>
    </citation>
    <scope>NUCLEOTIDE SEQUENCE [LARGE SCALE GENOMIC DNA]</scope>
    <source>
        <strain evidence="8">KCOM 1535 / ChDC B708</strain>
    </source>
</reference>
<comment type="pathway">
    <text evidence="3 4">Cofactor biosynthesis; coenzyme A biosynthesis; CoA from (R)-pantothenate: step 3/5.</text>
</comment>
<comment type="catalytic activity">
    <reaction evidence="3 4">
        <text>N-[(R)-4-phosphopantothenoyl]-L-cysteine + H(+) = (R)-4'-phosphopantetheine + CO2</text>
        <dbReference type="Rhea" id="RHEA:16793"/>
        <dbReference type="ChEBI" id="CHEBI:15378"/>
        <dbReference type="ChEBI" id="CHEBI:16526"/>
        <dbReference type="ChEBI" id="CHEBI:59458"/>
        <dbReference type="ChEBI" id="CHEBI:61723"/>
        <dbReference type="EC" id="4.1.1.36"/>
    </reaction>
</comment>
<dbReference type="Pfam" id="PF04127">
    <property type="entry name" value="DFP"/>
    <property type="match status" value="1"/>
</dbReference>
<evidence type="ECO:0000256" key="3">
    <source>
        <dbReference type="HAMAP-Rule" id="MF_02225"/>
    </source>
</evidence>
<proteinExistence type="inferred from homology"/>
<evidence type="ECO:0000256" key="2">
    <source>
        <dbReference type="ARBA" id="ARBA00023239"/>
    </source>
</evidence>
<keyword evidence="3 4" id="KW-0436">Ligase</keyword>
<evidence type="ECO:0000259" key="6">
    <source>
        <dbReference type="Pfam" id="PF04127"/>
    </source>
</evidence>
<dbReference type="UniPathway" id="UPA00241">
    <property type="reaction ID" value="UER00353"/>
</dbReference>
<dbReference type="InterPro" id="IPR036551">
    <property type="entry name" value="Flavin_trans-like"/>
</dbReference>
<keyword evidence="2 3" id="KW-0456">Lyase</keyword>
<evidence type="ECO:0000256" key="1">
    <source>
        <dbReference type="ARBA" id="ARBA00022793"/>
    </source>
</evidence>
<dbReference type="GO" id="GO:0010181">
    <property type="term" value="F:FMN binding"/>
    <property type="evidence" value="ECO:0007669"/>
    <property type="project" value="UniProtKB-UniRule"/>
</dbReference>
<dbReference type="Gene3D" id="3.40.50.1950">
    <property type="entry name" value="Flavin prenyltransferase-like"/>
    <property type="match status" value="1"/>
</dbReference>
<feature type="active site" description="Proton donor" evidence="3">
    <location>
        <position position="154"/>
    </location>
</feature>
<dbReference type="GO" id="GO:0015941">
    <property type="term" value="P:pantothenate catabolic process"/>
    <property type="evidence" value="ECO:0007669"/>
    <property type="project" value="InterPro"/>
</dbReference>
<dbReference type="Proteomes" id="UP000031386">
    <property type="component" value="Chromosome"/>
</dbReference>
<dbReference type="STRING" id="33033.NW74_06115"/>
<gene>
    <name evidence="3" type="primary">coaBC</name>
    <name evidence="7" type="ORF">NW74_06115</name>
</gene>
<evidence type="ECO:0000313" key="7">
    <source>
        <dbReference type="EMBL" id="AIZ36941.1"/>
    </source>
</evidence>
<keyword evidence="3" id="KW-0479">Metal-binding</keyword>
<dbReference type="KEGG" id="pmic:NW74_06115"/>
<dbReference type="PANTHER" id="PTHR14359:SF6">
    <property type="entry name" value="PHOSPHOPANTOTHENOYLCYSTEINE DECARBOXYLASE"/>
    <property type="match status" value="1"/>
</dbReference>
<dbReference type="GO" id="GO:0071513">
    <property type="term" value="C:phosphopantothenoylcysteine decarboxylase complex"/>
    <property type="evidence" value="ECO:0007669"/>
    <property type="project" value="TreeGrafter"/>
</dbReference>
<comment type="cofactor">
    <cofactor evidence="3">
        <name>Mg(2+)</name>
        <dbReference type="ChEBI" id="CHEBI:18420"/>
    </cofactor>
</comment>
<dbReference type="GO" id="GO:0046872">
    <property type="term" value="F:metal ion binding"/>
    <property type="evidence" value="ECO:0007669"/>
    <property type="project" value="UniProtKB-KW"/>
</dbReference>
<comment type="pathway">
    <text evidence="3 4">Cofactor biosynthesis; coenzyme A biosynthesis; CoA from (R)-pantothenate: step 2/5.</text>
</comment>
<comment type="function">
    <text evidence="4">Catalyzes two steps in the biosynthesis of coenzyme A. In the first step cysteine is conjugated to 4'-phosphopantothenate to form 4-phosphopantothenoylcysteine, in the latter compound is decarboxylated to form 4'-phosphopantotheine.</text>
</comment>
<comment type="catalytic activity">
    <reaction evidence="3 4">
        <text>(R)-4'-phosphopantothenate + L-cysteine + CTP = N-[(R)-4-phosphopantothenoyl]-L-cysteine + CMP + diphosphate + H(+)</text>
        <dbReference type="Rhea" id="RHEA:19397"/>
        <dbReference type="ChEBI" id="CHEBI:10986"/>
        <dbReference type="ChEBI" id="CHEBI:15378"/>
        <dbReference type="ChEBI" id="CHEBI:33019"/>
        <dbReference type="ChEBI" id="CHEBI:35235"/>
        <dbReference type="ChEBI" id="CHEBI:37563"/>
        <dbReference type="ChEBI" id="CHEBI:59458"/>
        <dbReference type="ChEBI" id="CHEBI:60377"/>
        <dbReference type="EC" id="6.3.2.5"/>
    </reaction>
</comment>
<feature type="domain" description="Flavoprotein" evidence="5">
    <location>
        <begin position="3"/>
        <end position="173"/>
    </location>
</feature>
<keyword evidence="3 4" id="KW-0288">FMN</keyword>
<dbReference type="Gene3D" id="3.40.50.10300">
    <property type="entry name" value="CoaB-like"/>
    <property type="match status" value="1"/>
</dbReference>
<feature type="binding site" evidence="3">
    <location>
        <position position="319"/>
    </location>
    <ligand>
        <name>CTP</name>
        <dbReference type="ChEBI" id="CHEBI:37563"/>
    </ligand>
</feature>
<protein>
    <recommendedName>
        <fullName evidence="3">Coenzyme A biosynthesis bifunctional protein CoaBC</fullName>
    </recommendedName>
    <alternativeName>
        <fullName evidence="3">DNA/pantothenate metabolism flavoprotein</fullName>
    </alternativeName>
    <alternativeName>
        <fullName evidence="3">Phosphopantothenoylcysteine synthetase/decarboxylase</fullName>
        <shortName evidence="3">PPCS-PPCDC</shortName>
    </alternativeName>
    <domain>
        <recommendedName>
            <fullName evidence="3">Phosphopantothenoylcysteine decarboxylase</fullName>
            <shortName evidence="3">PPC decarboxylase</shortName>
            <shortName evidence="3">PPC-DC</shortName>
            <ecNumber evidence="3">4.1.1.36</ecNumber>
        </recommendedName>
        <alternativeName>
            <fullName evidence="3">CoaC</fullName>
        </alternativeName>
    </domain>
    <domain>
        <recommendedName>
            <fullName evidence="3">Phosphopantothenate--cysteine ligase</fullName>
            <ecNumber evidence="3">6.3.2.5</ecNumber>
        </recommendedName>
        <alternativeName>
            <fullName evidence="3">CoaB</fullName>
        </alternativeName>
        <alternativeName>
            <fullName evidence="3">Phosphopantothenoylcysteine synthetase</fullName>
            <shortName evidence="3">PPC synthetase</shortName>
            <shortName evidence="3">PPC-S</shortName>
        </alternativeName>
    </domain>
</protein>
<keyword evidence="3 4" id="KW-0285">Flavoprotein</keyword>
<comment type="function">
    <text evidence="3">Catalyzes two sequential steps in the biosynthesis of coenzyme A. In the first step cysteine is conjugated to 4'-phosphopantothenate to form 4-phosphopantothenoylcysteine. In the second step the latter compound is decarboxylated to form 4'-phosphopantotheine.</text>
</comment>
<dbReference type="SUPFAM" id="SSF52507">
    <property type="entry name" value="Homo-oligomeric flavin-containing Cys decarboxylases, HFCD"/>
    <property type="match status" value="1"/>
</dbReference>
<dbReference type="GO" id="GO:0004632">
    <property type="term" value="F:phosphopantothenate--cysteine ligase activity"/>
    <property type="evidence" value="ECO:0007669"/>
    <property type="project" value="UniProtKB-UniRule"/>
</dbReference>
<evidence type="ECO:0000259" key="5">
    <source>
        <dbReference type="Pfam" id="PF02441"/>
    </source>
</evidence>
<dbReference type="InterPro" id="IPR005252">
    <property type="entry name" value="CoaBC"/>
</dbReference>
<accession>A0A0B4S2S9</accession>
<keyword evidence="8" id="KW-1185">Reference proteome</keyword>
<comment type="similarity">
    <text evidence="3 4">In the C-terminal section; belongs to the PPC synthetase family.</text>
</comment>
<dbReference type="PANTHER" id="PTHR14359">
    <property type="entry name" value="HOMO-OLIGOMERIC FLAVIN CONTAINING CYS DECARBOXYLASE FAMILY"/>
    <property type="match status" value="1"/>
</dbReference>
<evidence type="ECO:0000313" key="8">
    <source>
        <dbReference type="Proteomes" id="UP000031386"/>
    </source>
</evidence>
<dbReference type="NCBIfam" id="TIGR00521">
    <property type="entry name" value="coaBC_dfp"/>
    <property type="match status" value="1"/>
</dbReference>
<dbReference type="HAMAP" id="MF_02225">
    <property type="entry name" value="CoaBC"/>
    <property type="match status" value="1"/>
</dbReference>
<dbReference type="SUPFAM" id="SSF102645">
    <property type="entry name" value="CoaB-like"/>
    <property type="match status" value="1"/>
</dbReference>
<dbReference type="Pfam" id="PF02441">
    <property type="entry name" value="Flavoprotein"/>
    <property type="match status" value="1"/>
</dbReference>
<dbReference type="EC" id="6.3.2.5" evidence="3"/>
<feature type="binding site" evidence="3">
    <location>
        <position position="285"/>
    </location>
    <ligand>
        <name>CTP</name>
        <dbReference type="ChEBI" id="CHEBI:37563"/>
    </ligand>
</feature>
<keyword evidence="3" id="KW-0460">Magnesium</keyword>
<dbReference type="EMBL" id="CP009761">
    <property type="protein sequence ID" value="AIZ36941.1"/>
    <property type="molecule type" value="Genomic_DNA"/>
</dbReference>
<comment type="cofactor">
    <cofactor evidence="3">
        <name>FMN</name>
        <dbReference type="ChEBI" id="CHEBI:58210"/>
    </cofactor>
    <text evidence="3">Binds 1 FMN per subunit.</text>
</comment>
<dbReference type="RefSeq" id="WP_041954470.1">
    <property type="nucleotide sequence ID" value="NZ_CP009761.1"/>
</dbReference>